<dbReference type="InterPro" id="IPR031919">
    <property type="entry name" value="Fucosidase_C"/>
</dbReference>
<evidence type="ECO:0000256" key="9">
    <source>
        <dbReference type="ARBA" id="ARBA00081661"/>
    </source>
</evidence>
<protein>
    <recommendedName>
        <fullName evidence="8">Putative alpha-L-fucosidase</fullName>
        <ecNumber evidence="3">3.2.1.51</ecNumber>
    </recommendedName>
    <alternativeName>
        <fullName evidence="9">Alpha-L-fucoside fucohydrolase</fullName>
    </alternativeName>
</protein>
<dbReference type="Gene3D" id="2.60.40.1180">
    <property type="entry name" value="Golgi alpha-mannosidase II"/>
    <property type="match status" value="1"/>
</dbReference>
<comment type="similarity">
    <text evidence="2 10">Belongs to the glycosyl hydrolase 29 family.</text>
</comment>
<dbReference type="SUPFAM" id="SSF51445">
    <property type="entry name" value="(Trans)glycosidases"/>
    <property type="match status" value="1"/>
</dbReference>
<keyword evidence="4 10" id="KW-0732">Signal</keyword>
<dbReference type="EC" id="3.2.1.51" evidence="3"/>
<dbReference type="Pfam" id="PF16757">
    <property type="entry name" value="Fucosidase_C"/>
    <property type="match status" value="1"/>
</dbReference>
<feature type="chain" id="PRO_5025720755" description="Putative alpha-L-fucosidase" evidence="10">
    <location>
        <begin position="21"/>
        <end position="468"/>
    </location>
</feature>
<proteinExistence type="inferred from homology"/>
<feature type="domain" description="Glycoside hydrolase family 29 N-terminal" evidence="11">
    <location>
        <begin position="16"/>
        <end position="350"/>
    </location>
</feature>
<dbReference type="Gene3D" id="3.20.20.80">
    <property type="entry name" value="Glycosidases"/>
    <property type="match status" value="1"/>
</dbReference>
<evidence type="ECO:0000256" key="6">
    <source>
        <dbReference type="ARBA" id="ARBA00023180"/>
    </source>
</evidence>
<dbReference type="GO" id="GO:0004560">
    <property type="term" value="F:alpha-L-fucosidase activity"/>
    <property type="evidence" value="ECO:0007669"/>
    <property type="project" value="UniProtKB-EC"/>
</dbReference>
<evidence type="ECO:0000256" key="8">
    <source>
        <dbReference type="ARBA" id="ARBA00074133"/>
    </source>
</evidence>
<dbReference type="FunFam" id="3.20.20.80:FF:000027">
    <property type="entry name" value="Alpha-L-fucosidase"/>
    <property type="match status" value="1"/>
</dbReference>
<gene>
    <name evidence="13" type="ORF">FJT64_011825</name>
</gene>
<dbReference type="InterPro" id="IPR013780">
    <property type="entry name" value="Glyco_hydro_b"/>
</dbReference>
<evidence type="ECO:0000256" key="3">
    <source>
        <dbReference type="ARBA" id="ARBA00012662"/>
    </source>
</evidence>
<evidence type="ECO:0000256" key="4">
    <source>
        <dbReference type="ARBA" id="ARBA00022729"/>
    </source>
</evidence>
<dbReference type="PANTHER" id="PTHR10030:SF37">
    <property type="entry name" value="ALPHA-L-FUCOSIDASE-RELATED"/>
    <property type="match status" value="1"/>
</dbReference>
<dbReference type="GO" id="GO:0005764">
    <property type="term" value="C:lysosome"/>
    <property type="evidence" value="ECO:0007669"/>
    <property type="project" value="TreeGrafter"/>
</dbReference>
<dbReference type="InterPro" id="IPR016286">
    <property type="entry name" value="FUC_metazoa-typ"/>
</dbReference>
<organism evidence="13 14">
    <name type="scientific">Amphibalanus amphitrite</name>
    <name type="common">Striped barnacle</name>
    <name type="synonym">Balanus amphitrite</name>
    <dbReference type="NCBI Taxonomy" id="1232801"/>
    <lineage>
        <taxon>Eukaryota</taxon>
        <taxon>Metazoa</taxon>
        <taxon>Ecdysozoa</taxon>
        <taxon>Arthropoda</taxon>
        <taxon>Crustacea</taxon>
        <taxon>Multicrustacea</taxon>
        <taxon>Cirripedia</taxon>
        <taxon>Thoracica</taxon>
        <taxon>Thoracicalcarea</taxon>
        <taxon>Balanomorpha</taxon>
        <taxon>Balanoidea</taxon>
        <taxon>Balanidae</taxon>
        <taxon>Amphibalaninae</taxon>
        <taxon>Amphibalanus</taxon>
    </lineage>
</organism>
<keyword evidence="6" id="KW-0325">Glycoprotein</keyword>
<evidence type="ECO:0000259" key="12">
    <source>
        <dbReference type="Pfam" id="PF16757"/>
    </source>
</evidence>
<comment type="caution">
    <text evidence="13">The sequence shown here is derived from an EMBL/GenBank/DDBJ whole genome shotgun (WGS) entry which is preliminary data.</text>
</comment>
<evidence type="ECO:0000256" key="10">
    <source>
        <dbReference type="PIRNR" id="PIRNR001092"/>
    </source>
</evidence>
<dbReference type="InterPro" id="IPR017853">
    <property type="entry name" value="GH"/>
</dbReference>
<reference evidence="13 14" key="1">
    <citation type="submission" date="2019-07" db="EMBL/GenBank/DDBJ databases">
        <title>Draft genome assembly of a fouling barnacle, Amphibalanus amphitrite (Darwin, 1854): The first reference genome for Thecostraca.</title>
        <authorList>
            <person name="Kim W."/>
        </authorList>
    </citation>
    <scope>NUCLEOTIDE SEQUENCE [LARGE SCALE GENOMIC DNA]</scope>
    <source>
        <strain evidence="13">SNU_AA5</strain>
        <tissue evidence="13">Soma without cirri and trophi</tissue>
    </source>
</reference>
<dbReference type="PRINTS" id="PR00741">
    <property type="entry name" value="GLHYDRLASE29"/>
</dbReference>
<evidence type="ECO:0000313" key="13">
    <source>
        <dbReference type="EMBL" id="KAF0289927.1"/>
    </source>
</evidence>
<name>A0A6A4V142_AMPAM</name>
<keyword evidence="14" id="KW-1185">Reference proteome</keyword>
<dbReference type="SMART" id="SM00812">
    <property type="entry name" value="Alpha_L_fucos"/>
    <property type="match status" value="1"/>
</dbReference>
<feature type="signal peptide" evidence="10">
    <location>
        <begin position="1"/>
        <end position="20"/>
    </location>
</feature>
<evidence type="ECO:0000256" key="1">
    <source>
        <dbReference type="ARBA" id="ARBA00004071"/>
    </source>
</evidence>
<dbReference type="EMBL" id="VIIS01001992">
    <property type="protein sequence ID" value="KAF0289927.1"/>
    <property type="molecule type" value="Genomic_DNA"/>
</dbReference>
<keyword evidence="5 10" id="KW-0378">Hydrolase</keyword>
<evidence type="ECO:0000256" key="7">
    <source>
        <dbReference type="ARBA" id="ARBA00023295"/>
    </source>
</evidence>
<sequence length="468" mass="53420">MLARVTAALLVLTALVPALAQYQPTWESLDSRPLPEWYDAAKVGIFIHWGVFSVPSFGSEWFWKHWRGDQTDKYVQFMEQNYRPGFTYADFAPDFTAEFYDPAQWADLFQKSGAKYVVLTSKHHEGFTLWPSKYSWNWNALDVGPKRDLLGDLATAIRNRTDLHFGLYHSLYEWFNPLYLNDRAANRSDFVTGKTIPELHELVETYRPDVIWSDGDWDDTPEYWTSKEFLAWLYNDSPVRDSVVTNDRWGQGTMCQHGGFLTCSDHYNPGHLLERKWENAFTLDRVSWGFRREMRLEDVHPIEEVLGELAETVSCGGNVLINVGPTRDGRIVPVFEERLTQLGEWLGVNGAAIYGSRPWTVQNDTLQGDVWYTQRAGDVYAIALSWPAGGQLRLGSAPQQLTSCQLLGHGPVPCQDGVVEFPDLTEVTGRWAWVVRFSAPQSDNRVSYEVPEKSMGEEKVETPSVVSL</sequence>
<dbReference type="AlphaFoldDB" id="A0A6A4V142"/>
<feature type="domain" description="Alpha-L-fucosidase C-terminal" evidence="12">
    <location>
        <begin position="362"/>
        <end position="437"/>
    </location>
</feature>
<dbReference type="InterPro" id="IPR000933">
    <property type="entry name" value="Glyco_hydro_29"/>
</dbReference>
<dbReference type="OrthoDB" id="6039950at2759"/>
<evidence type="ECO:0000259" key="11">
    <source>
        <dbReference type="Pfam" id="PF01120"/>
    </source>
</evidence>
<dbReference type="GO" id="GO:0006004">
    <property type="term" value="P:fucose metabolic process"/>
    <property type="evidence" value="ECO:0007669"/>
    <property type="project" value="InterPro"/>
</dbReference>
<evidence type="ECO:0000313" key="14">
    <source>
        <dbReference type="Proteomes" id="UP000440578"/>
    </source>
</evidence>
<evidence type="ECO:0000256" key="2">
    <source>
        <dbReference type="ARBA" id="ARBA00007951"/>
    </source>
</evidence>
<comment type="function">
    <text evidence="1">Alpha-L-fucosidase is responsible for hydrolyzing the alpha-1,6-linked fucose joined to the reducing-end N-acetylglucosamine of the carbohydrate moieties of glycoproteins.</text>
</comment>
<accession>A0A6A4V142</accession>
<dbReference type="GO" id="GO:0016139">
    <property type="term" value="P:glycoside catabolic process"/>
    <property type="evidence" value="ECO:0007669"/>
    <property type="project" value="TreeGrafter"/>
</dbReference>
<dbReference type="InterPro" id="IPR057739">
    <property type="entry name" value="Glyco_hydro_29_N"/>
</dbReference>
<dbReference type="PANTHER" id="PTHR10030">
    <property type="entry name" value="ALPHA-L-FUCOSIDASE"/>
    <property type="match status" value="1"/>
</dbReference>
<evidence type="ECO:0000256" key="5">
    <source>
        <dbReference type="ARBA" id="ARBA00022801"/>
    </source>
</evidence>
<keyword evidence="7 10" id="KW-0326">Glycosidase</keyword>
<dbReference type="PIRSF" id="PIRSF001092">
    <property type="entry name" value="Alpha-L-fucosidase"/>
    <property type="match status" value="1"/>
</dbReference>
<dbReference type="Pfam" id="PF01120">
    <property type="entry name" value="Alpha_L_fucos"/>
    <property type="match status" value="1"/>
</dbReference>
<dbReference type="Proteomes" id="UP000440578">
    <property type="component" value="Unassembled WGS sequence"/>
</dbReference>